<dbReference type="Proteomes" id="UP000037510">
    <property type="component" value="Unassembled WGS sequence"/>
</dbReference>
<dbReference type="EMBL" id="JTDY01002381">
    <property type="protein sequence ID" value="KOB71535.1"/>
    <property type="molecule type" value="Genomic_DNA"/>
</dbReference>
<sequence length="394" mass="42058">MSGNLDNDRAVTTGKMYPIDLAPQKITIVKSVTNSEVKMAHLMSSQPKNSGSSQLGSHSSAASGMMRPGLAQILSPNVSSQTQMIVSGSPILQGTQIVLNVGSQLGGANNLMVNSSVRTLPPTVRVLPPLSHHNSRPVQLSSVSVSSASNVLVSKGVNVGVTSHVPRGLVAGASLALRPVTPSSVEHGARLERPGARWCTARGPASARTCQPISHTLMLSHSPQLLKHSNIWYSARRVPSRADAEPGARRYRSTTIAASAEKLPTSQARTRSATPQRARGRGGRTWQRGAGAVRGAPPPCRRPPLPAPTTSQTPPGITALHFTRPGDVRRREPRPRDIVSIASQRHVLSSADGWKVHHLTAQMDDLKVSFRHPSEASRQEVLQKTSVTIVAPRY</sequence>
<feature type="region of interest" description="Disordered" evidence="1">
    <location>
        <begin position="43"/>
        <end position="62"/>
    </location>
</feature>
<feature type="compositionally biased region" description="Pro residues" evidence="1">
    <location>
        <begin position="296"/>
        <end position="307"/>
    </location>
</feature>
<feature type="compositionally biased region" description="Low complexity" evidence="1">
    <location>
        <begin position="50"/>
        <end position="62"/>
    </location>
</feature>
<protein>
    <submittedName>
        <fullName evidence="2">Uncharacterized protein</fullName>
    </submittedName>
</protein>
<keyword evidence="3" id="KW-1185">Reference proteome</keyword>
<proteinExistence type="predicted"/>
<organism evidence="2 3">
    <name type="scientific">Operophtera brumata</name>
    <name type="common">Winter moth</name>
    <name type="synonym">Phalaena brumata</name>
    <dbReference type="NCBI Taxonomy" id="104452"/>
    <lineage>
        <taxon>Eukaryota</taxon>
        <taxon>Metazoa</taxon>
        <taxon>Ecdysozoa</taxon>
        <taxon>Arthropoda</taxon>
        <taxon>Hexapoda</taxon>
        <taxon>Insecta</taxon>
        <taxon>Pterygota</taxon>
        <taxon>Neoptera</taxon>
        <taxon>Endopterygota</taxon>
        <taxon>Lepidoptera</taxon>
        <taxon>Glossata</taxon>
        <taxon>Ditrysia</taxon>
        <taxon>Geometroidea</taxon>
        <taxon>Geometridae</taxon>
        <taxon>Larentiinae</taxon>
        <taxon>Operophtera</taxon>
    </lineage>
</organism>
<accession>A0A0L7L846</accession>
<dbReference type="PANTHER" id="PTHR13497">
    <property type="entry name" value="HISTONE DEACETYLASE COMPLEX SUBUNIT SAP130"/>
    <property type="match status" value="1"/>
</dbReference>
<dbReference type="InterPro" id="IPR024137">
    <property type="entry name" value="His_deAcase_cplx_SAP130"/>
</dbReference>
<dbReference type="GO" id="GO:0070822">
    <property type="term" value="C:Sin3-type complex"/>
    <property type="evidence" value="ECO:0007669"/>
    <property type="project" value="TreeGrafter"/>
</dbReference>
<feature type="compositionally biased region" description="Polar residues" evidence="1">
    <location>
        <begin position="264"/>
        <end position="275"/>
    </location>
</feature>
<evidence type="ECO:0000313" key="2">
    <source>
        <dbReference type="EMBL" id="KOB71535.1"/>
    </source>
</evidence>
<evidence type="ECO:0000313" key="3">
    <source>
        <dbReference type="Proteomes" id="UP000037510"/>
    </source>
</evidence>
<reference evidence="2 3" key="1">
    <citation type="journal article" date="2015" name="Genome Biol. Evol.">
        <title>The genome of winter moth (Operophtera brumata) provides a genomic perspective on sexual dimorphism and phenology.</title>
        <authorList>
            <person name="Derks M.F."/>
            <person name="Smit S."/>
            <person name="Salis L."/>
            <person name="Schijlen E."/>
            <person name="Bossers A."/>
            <person name="Mateman C."/>
            <person name="Pijl A.S."/>
            <person name="de Ridder D."/>
            <person name="Groenen M.A."/>
            <person name="Visser M.E."/>
            <person name="Megens H.J."/>
        </authorList>
    </citation>
    <scope>NUCLEOTIDE SEQUENCE [LARGE SCALE GENOMIC DNA]</scope>
    <source>
        <strain evidence="2">WM2013NL</strain>
        <tissue evidence="2">Head and thorax</tissue>
    </source>
</reference>
<evidence type="ECO:0000256" key="1">
    <source>
        <dbReference type="SAM" id="MobiDB-lite"/>
    </source>
</evidence>
<feature type="region of interest" description="Disordered" evidence="1">
    <location>
        <begin position="242"/>
        <end position="318"/>
    </location>
</feature>
<gene>
    <name evidence="2" type="ORF">OBRU01_13609</name>
</gene>
<comment type="caution">
    <text evidence="2">The sequence shown here is derived from an EMBL/GenBank/DDBJ whole genome shotgun (WGS) entry which is preliminary data.</text>
</comment>
<dbReference type="PANTHER" id="PTHR13497:SF3">
    <property type="entry name" value="HISTONE DEACETYLASE COMPLEX SUBUNIT SAP130"/>
    <property type="match status" value="1"/>
</dbReference>
<dbReference type="AlphaFoldDB" id="A0A0L7L846"/>
<dbReference type="GO" id="GO:0000122">
    <property type="term" value="P:negative regulation of transcription by RNA polymerase II"/>
    <property type="evidence" value="ECO:0007669"/>
    <property type="project" value="TreeGrafter"/>
</dbReference>
<name>A0A0L7L846_OPEBR</name>